<dbReference type="InterPro" id="IPR006311">
    <property type="entry name" value="TAT_signal"/>
</dbReference>
<dbReference type="Pfam" id="PF07394">
    <property type="entry name" value="DUF1501"/>
    <property type="match status" value="1"/>
</dbReference>
<organism evidence="1 2">
    <name type="scientific">Aquabacterium commune</name>
    <dbReference type="NCBI Taxonomy" id="70586"/>
    <lineage>
        <taxon>Bacteria</taxon>
        <taxon>Pseudomonadati</taxon>
        <taxon>Pseudomonadota</taxon>
        <taxon>Betaproteobacteria</taxon>
        <taxon>Burkholderiales</taxon>
        <taxon>Aquabacterium</taxon>
    </lineage>
</organism>
<gene>
    <name evidence="1" type="ORF">EV672_1099</name>
</gene>
<comment type="caution">
    <text evidence="1">The sequence shown here is derived from an EMBL/GenBank/DDBJ whole genome shotgun (WGS) entry which is preliminary data.</text>
</comment>
<evidence type="ECO:0000313" key="1">
    <source>
        <dbReference type="EMBL" id="TDP80970.1"/>
    </source>
</evidence>
<dbReference type="EMBL" id="SNXW01000009">
    <property type="protein sequence ID" value="TDP80970.1"/>
    <property type="molecule type" value="Genomic_DNA"/>
</dbReference>
<dbReference type="InterPro" id="IPR010869">
    <property type="entry name" value="DUF1501"/>
</dbReference>
<protein>
    <submittedName>
        <fullName evidence="1">Uncharacterized protein (DUF1501 family)</fullName>
    </submittedName>
</protein>
<keyword evidence="2" id="KW-1185">Reference proteome</keyword>
<dbReference type="AlphaFoldDB" id="A0A4R6R518"/>
<dbReference type="PROSITE" id="PS51318">
    <property type="entry name" value="TAT"/>
    <property type="match status" value="1"/>
</dbReference>
<name>A0A4R6R518_9BURK</name>
<proteinExistence type="predicted"/>
<accession>A0A4R6R518</accession>
<dbReference type="OrthoDB" id="9779968at2"/>
<dbReference type="Proteomes" id="UP000294593">
    <property type="component" value="Unassembled WGS sequence"/>
</dbReference>
<dbReference type="RefSeq" id="WP_133610476.1">
    <property type="nucleotide sequence ID" value="NZ_SNXW01000009.1"/>
</dbReference>
<reference evidence="1 2" key="1">
    <citation type="submission" date="2019-03" db="EMBL/GenBank/DDBJ databases">
        <title>Genomic Encyclopedia of Type Strains, Phase IV (KMG-IV): sequencing the most valuable type-strain genomes for metagenomic binning, comparative biology and taxonomic classification.</title>
        <authorList>
            <person name="Goeker M."/>
        </authorList>
    </citation>
    <scope>NUCLEOTIDE SEQUENCE [LARGE SCALE GENOMIC DNA]</scope>
    <source>
        <strain evidence="1 2">DSM 11901</strain>
    </source>
</reference>
<dbReference type="PANTHER" id="PTHR43737">
    <property type="entry name" value="BLL7424 PROTEIN"/>
    <property type="match status" value="1"/>
</dbReference>
<sequence length="502" mass="52282">MSHPPLPSDALPQQASRRDFLRRGGALSLGATLPAWGMNLAAMAASADAAAALSNTGDGYKALVCVFLQGGNDHANTVVPVDAGGHALYARLRGALATPRAQLLPLSPLATAPAVAGLAGGQLALSPALPKLQNLFNTERRLAVLLNIGPLQQPTTLAQFRARSVALPPKLFSHNDQQSVWQSHAAEGSTVGWGGVIGDQGLLLNRAAQATESLSCVNLAGNAVYLAGQQAGQFMVNPLGPDRLLALQPANMLGSQDCVDAFKALVGTQEPAVHRLAKEHSAIMRRAMDTNAVLLDKLSAITVPAERTQPSGNPLADQLRTAARIMAAHRNLGAAGAAGSGGTGLRRQVFFVSLGGFDLHDNLSGQHPVLLAQLDEALAQLDTDLDALQMRDQVTAFTASDFGRTLSSNGDGSDHGWGSHHFVMGGAVQGGRFWGDWPEVTDHDSGAQNIGQGRLLPTMAVDHLAEALARWMGVSDAAALDRIAPHRAAFAGNSPLTGLMSV</sequence>
<dbReference type="PANTHER" id="PTHR43737:SF1">
    <property type="entry name" value="DUF1501 DOMAIN-CONTAINING PROTEIN"/>
    <property type="match status" value="1"/>
</dbReference>
<evidence type="ECO:0000313" key="2">
    <source>
        <dbReference type="Proteomes" id="UP000294593"/>
    </source>
</evidence>